<evidence type="ECO:0000256" key="1">
    <source>
        <dbReference type="SAM" id="MobiDB-lite"/>
    </source>
</evidence>
<protein>
    <recommendedName>
        <fullName evidence="2">DUF6830 domain-containing protein</fullName>
    </recommendedName>
</protein>
<evidence type="ECO:0000313" key="3">
    <source>
        <dbReference type="EMBL" id="KAG1885867.1"/>
    </source>
</evidence>
<feature type="non-terminal residue" evidence="3">
    <location>
        <position position="1"/>
    </location>
</feature>
<feature type="domain" description="DUF6830" evidence="2">
    <location>
        <begin position="575"/>
        <end position="640"/>
    </location>
</feature>
<dbReference type="InterPro" id="IPR041078">
    <property type="entry name" value="Plavaka"/>
</dbReference>
<dbReference type="GeneID" id="64667574"/>
<dbReference type="RefSeq" id="XP_041216453.1">
    <property type="nucleotide sequence ID" value="XM_041373276.1"/>
</dbReference>
<feature type="compositionally biased region" description="Acidic residues" evidence="1">
    <location>
        <begin position="531"/>
        <end position="551"/>
    </location>
</feature>
<accession>A0AAD4HBW5</accession>
<reference evidence="3" key="1">
    <citation type="journal article" date="2020" name="New Phytol.">
        <title>Comparative genomics reveals dynamic genome evolution in host specialist ectomycorrhizal fungi.</title>
        <authorList>
            <person name="Lofgren L.A."/>
            <person name="Nguyen N.H."/>
            <person name="Vilgalys R."/>
            <person name="Ruytinx J."/>
            <person name="Liao H.L."/>
            <person name="Branco S."/>
            <person name="Kuo A."/>
            <person name="LaButti K."/>
            <person name="Lipzen A."/>
            <person name="Andreopoulos W."/>
            <person name="Pangilinan J."/>
            <person name="Riley R."/>
            <person name="Hundley H."/>
            <person name="Na H."/>
            <person name="Barry K."/>
            <person name="Grigoriev I.V."/>
            <person name="Stajich J.E."/>
            <person name="Kennedy P.G."/>
        </authorList>
    </citation>
    <scope>NUCLEOTIDE SEQUENCE</scope>
    <source>
        <strain evidence="3">FC203</strain>
    </source>
</reference>
<comment type="caution">
    <text evidence="3">The sequence shown here is derived from an EMBL/GenBank/DDBJ whole genome shotgun (WGS) entry which is preliminary data.</text>
</comment>
<gene>
    <name evidence="3" type="ORF">F5891DRAFT_890093</name>
</gene>
<dbReference type="Pfam" id="PF18759">
    <property type="entry name" value="Plavaka"/>
    <property type="match status" value="1"/>
</dbReference>
<keyword evidence="4" id="KW-1185">Reference proteome</keyword>
<evidence type="ECO:0000259" key="2">
    <source>
        <dbReference type="Pfam" id="PF20722"/>
    </source>
</evidence>
<feature type="non-terminal residue" evidence="3">
    <location>
        <position position="640"/>
    </location>
</feature>
<name>A0AAD4HBW5_9AGAM</name>
<evidence type="ECO:0000313" key="4">
    <source>
        <dbReference type="Proteomes" id="UP001195769"/>
    </source>
</evidence>
<organism evidence="3 4">
    <name type="scientific">Suillus fuscotomentosus</name>
    <dbReference type="NCBI Taxonomy" id="1912939"/>
    <lineage>
        <taxon>Eukaryota</taxon>
        <taxon>Fungi</taxon>
        <taxon>Dikarya</taxon>
        <taxon>Basidiomycota</taxon>
        <taxon>Agaricomycotina</taxon>
        <taxon>Agaricomycetes</taxon>
        <taxon>Agaricomycetidae</taxon>
        <taxon>Boletales</taxon>
        <taxon>Suillineae</taxon>
        <taxon>Suillaceae</taxon>
        <taxon>Suillus</taxon>
    </lineage>
</organism>
<dbReference type="InterPro" id="IPR049233">
    <property type="entry name" value="DUF6830"/>
</dbReference>
<dbReference type="AlphaFoldDB" id="A0AAD4HBW5"/>
<sequence length="640" mass="72788">GDGVTFLDLFDADEYAECRKENLFYPFASKEEWEVANFLLCSPLSMAAINQFLELPMECMGKGRIFGIETRESLHRAEMLPKGPSWKCQAIPSPNLTKSPIRLFWRDPVECLESLFSNPLFHDQLDFVPRRIYTTSARLLRVYSEWLTGNSAWEIQDQLPRGATVLGTVLSSDKMNITNMTGARVAHPLLLGLANIRMNTRNKLSSRAFLLTALLPIPQYLHSRPRMRGMLEDRLMHECLSIVLKPLMKAAEIGIMMSDTAGNRTRSITLAQLDSIEVDPNDLEAYFKACERYRLNGVHSPFWVDWPLADPSVFLTPEPLHHWHEEFFDHDLQWCLEVVGEQELDFRISVLQPTTGFRHFFGGISKLKQVTGRVHRDLQCYIVGLIAGAAPRRFVIAICALMDVWYMAQSPLPDDDLLARIDRSLAIFHENKDVIISLGARMGMKKPINNWHIPKLELMQSITASSRKVGALIQWSTDTTEHAHISEIKDPARHTNNNDYDPQICRHLDRQEKLQHFAIAMTLKRTCADSNPEEFLEGEGEEDEEGEEGNGDYDQLTDPQTALLAEMNKMCIPTNYFSKARKLVAARCDNISLPPQTFIAASTAIHLNFDPTRTGLKIDEVANDFNMPDLGQVLSDFLQR</sequence>
<proteinExistence type="predicted"/>
<feature type="region of interest" description="Disordered" evidence="1">
    <location>
        <begin position="530"/>
        <end position="556"/>
    </location>
</feature>
<dbReference type="Pfam" id="PF20722">
    <property type="entry name" value="DUF6830"/>
    <property type="match status" value="1"/>
</dbReference>
<dbReference type="EMBL" id="JABBWK010000306">
    <property type="protein sequence ID" value="KAG1885867.1"/>
    <property type="molecule type" value="Genomic_DNA"/>
</dbReference>
<dbReference type="Proteomes" id="UP001195769">
    <property type="component" value="Unassembled WGS sequence"/>
</dbReference>